<accession>A0ABS9DMY3</accession>
<sequence>MSVESLPRRRNRRDADQILAKVINLNTRTTAEWVAMRDARAERSAWDDLEALASGHGYDVALHFRSGRYHGEVSACGRRYHGVSAPSRAAAVELLVAWLEAENA</sequence>
<dbReference type="Proteomes" id="UP001108089">
    <property type="component" value="Unassembled WGS sequence"/>
</dbReference>
<reference evidence="1" key="1">
    <citation type="submission" date="2022-01" db="EMBL/GenBank/DDBJ databases">
        <title>Gordonia xiamenensis sp. nov., isolated from surface seawater in Xiamen.</title>
        <authorList>
            <person name="He Y.F."/>
        </authorList>
    </citation>
    <scope>NUCLEOTIDE SEQUENCE</scope>
    <source>
        <strain evidence="1">GW1C4-4</strain>
    </source>
</reference>
<proteinExistence type="predicted"/>
<evidence type="ECO:0000313" key="2">
    <source>
        <dbReference type="Proteomes" id="UP001108089"/>
    </source>
</evidence>
<evidence type="ECO:0008006" key="3">
    <source>
        <dbReference type="Google" id="ProtNLM"/>
    </source>
</evidence>
<comment type="caution">
    <text evidence="1">The sequence shown here is derived from an EMBL/GenBank/DDBJ whole genome shotgun (WGS) entry which is preliminary data.</text>
</comment>
<dbReference type="RefSeq" id="WP_235724680.1">
    <property type="nucleotide sequence ID" value="NZ_JAKGCU010000016.1"/>
</dbReference>
<gene>
    <name evidence="1" type="ORF">L1892_16375</name>
</gene>
<protein>
    <recommendedName>
        <fullName evidence="3">Phage ABA sandwich domain-containing protein</fullName>
    </recommendedName>
</protein>
<keyword evidence="2" id="KW-1185">Reference proteome</keyword>
<dbReference type="EMBL" id="JAKGCU010000016">
    <property type="protein sequence ID" value="MCF3939954.1"/>
    <property type="molecule type" value="Genomic_DNA"/>
</dbReference>
<name>A0ABS9DMY3_9ACTN</name>
<organism evidence="1 2">
    <name type="scientific">Gordonia tangerina</name>
    <dbReference type="NCBI Taxonomy" id="2911060"/>
    <lineage>
        <taxon>Bacteria</taxon>
        <taxon>Bacillati</taxon>
        <taxon>Actinomycetota</taxon>
        <taxon>Actinomycetes</taxon>
        <taxon>Mycobacteriales</taxon>
        <taxon>Gordoniaceae</taxon>
        <taxon>Gordonia</taxon>
    </lineage>
</organism>
<evidence type="ECO:0000313" key="1">
    <source>
        <dbReference type="EMBL" id="MCF3939954.1"/>
    </source>
</evidence>